<dbReference type="Bgee" id="ENSNBRG00000007520">
    <property type="expression patterns" value="Expressed in zone of skin and 5 other cell types or tissues"/>
</dbReference>
<name>A0A3Q4GK38_NEOBR</name>
<feature type="domain" description="BPTI/Kunitz inhibitor" evidence="5">
    <location>
        <begin position="39"/>
        <end position="90"/>
    </location>
</feature>
<keyword evidence="3" id="KW-1015">Disulfide bond</keyword>
<dbReference type="PROSITE" id="PS50279">
    <property type="entry name" value="BPTI_KUNITZ_2"/>
    <property type="match status" value="2"/>
</dbReference>
<dbReference type="PRINTS" id="PR00759">
    <property type="entry name" value="BASICPTASE"/>
</dbReference>
<evidence type="ECO:0000313" key="6">
    <source>
        <dbReference type="Ensembl" id="ENSNBRP00000009810.1"/>
    </source>
</evidence>
<evidence type="ECO:0000313" key="7">
    <source>
        <dbReference type="Proteomes" id="UP000261580"/>
    </source>
</evidence>
<evidence type="ECO:0000259" key="5">
    <source>
        <dbReference type="PROSITE" id="PS50279"/>
    </source>
</evidence>
<reference evidence="6" key="1">
    <citation type="submission" date="2025-08" db="UniProtKB">
        <authorList>
            <consortium name="Ensembl"/>
        </authorList>
    </citation>
    <scope>IDENTIFICATION</scope>
</reference>
<accession>A0A3Q4GK38</accession>
<reference evidence="6" key="2">
    <citation type="submission" date="2025-09" db="UniProtKB">
        <authorList>
            <consortium name="Ensembl"/>
        </authorList>
    </citation>
    <scope>IDENTIFICATION</scope>
</reference>
<dbReference type="PANTHER" id="PTHR10083">
    <property type="entry name" value="KUNITZ-TYPE PROTEASE INHIBITOR-RELATED"/>
    <property type="match status" value="1"/>
</dbReference>
<dbReference type="CDD" id="cd22635">
    <property type="entry name" value="Kunitz_papilin"/>
    <property type="match status" value="1"/>
</dbReference>
<dbReference type="InterPro" id="IPR036880">
    <property type="entry name" value="Kunitz_BPTI_sf"/>
</dbReference>
<dbReference type="Proteomes" id="UP000261580">
    <property type="component" value="Unassembled WGS sequence"/>
</dbReference>
<dbReference type="PROSITE" id="PS00280">
    <property type="entry name" value="BPTI_KUNITZ_1"/>
    <property type="match status" value="1"/>
</dbReference>
<dbReference type="AlphaFoldDB" id="A0A3Q4GK38"/>
<dbReference type="FunFam" id="4.10.410.10:FF:000020">
    <property type="entry name" value="Collagen, type VI, alpha 3"/>
    <property type="match status" value="1"/>
</dbReference>
<feature type="domain" description="BPTI/Kunitz inhibitor" evidence="5">
    <location>
        <begin position="137"/>
        <end position="175"/>
    </location>
</feature>
<dbReference type="GeneTree" id="ENSGT01030000235403"/>
<organism evidence="6 7">
    <name type="scientific">Neolamprologus brichardi</name>
    <name type="common">Fairy cichlid</name>
    <name type="synonym">Lamprologus brichardi</name>
    <dbReference type="NCBI Taxonomy" id="32507"/>
    <lineage>
        <taxon>Eukaryota</taxon>
        <taxon>Metazoa</taxon>
        <taxon>Chordata</taxon>
        <taxon>Craniata</taxon>
        <taxon>Vertebrata</taxon>
        <taxon>Euteleostomi</taxon>
        <taxon>Actinopterygii</taxon>
        <taxon>Neopterygii</taxon>
        <taxon>Teleostei</taxon>
        <taxon>Neoteleostei</taxon>
        <taxon>Acanthomorphata</taxon>
        <taxon>Ovalentaria</taxon>
        <taxon>Cichlomorphae</taxon>
        <taxon>Cichliformes</taxon>
        <taxon>Cichlidae</taxon>
        <taxon>African cichlids</taxon>
        <taxon>Pseudocrenilabrinae</taxon>
        <taxon>Lamprologini</taxon>
        <taxon>Neolamprologus</taxon>
    </lineage>
</organism>
<dbReference type="InterPro" id="IPR020901">
    <property type="entry name" value="Prtase_inh_Kunz-CS"/>
</dbReference>
<dbReference type="SMART" id="SM00131">
    <property type="entry name" value="KU"/>
    <property type="match status" value="2"/>
</dbReference>
<sequence length="227" mass="25110">APPSRPPGPSSSGPTERQGGVRPADLPELNVCVLLSARCQLPADIGNQCKKYATAWFFDTNVGACSRFWYGGCGGNANRFRTEYECFQTCGNQRKSRLHTNCPEGKRRSYFPVVLTRTSVHVEMFLISVSFCPPDSCVLPQDQGSCDNYTMMWFFDAAQKECARFWYGGCGGNKNPDGRCSSHWFVLVHVRKQKKVRHTNSGLAVCTVSLSQRGHAPCNALKQAGKV</sequence>
<dbReference type="GO" id="GO:0004867">
    <property type="term" value="F:serine-type endopeptidase inhibitor activity"/>
    <property type="evidence" value="ECO:0007669"/>
    <property type="project" value="UniProtKB-KW"/>
</dbReference>
<keyword evidence="2" id="KW-0722">Serine protease inhibitor</keyword>
<evidence type="ECO:0000256" key="2">
    <source>
        <dbReference type="ARBA" id="ARBA00022900"/>
    </source>
</evidence>
<keyword evidence="1" id="KW-0646">Protease inhibitor</keyword>
<feature type="region of interest" description="Disordered" evidence="4">
    <location>
        <begin position="1"/>
        <end position="22"/>
    </location>
</feature>
<proteinExistence type="predicted"/>
<keyword evidence="7" id="KW-1185">Reference proteome</keyword>
<evidence type="ECO:0000256" key="1">
    <source>
        <dbReference type="ARBA" id="ARBA00022690"/>
    </source>
</evidence>
<dbReference type="InterPro" id="IPR002223">
    <property type="entry name" value="Kunitz_BPTI"/>
</dbReference>
<dbReference type="InterPro" id="IPR050098">
    <property type="entry name" value="TFPI/VKTCI-like"/>
</dbReference>
<dbReference type="PANTHER" id="PTHR10083:SF328">
    <property type="entry name" value="TISSUE FACTOR PATHWAY INHIBITOR"/>
    <property type="match status" value="1"/>
</dbReference>
<dbReference type="Gene3D" id="4.10.410.10">
    <property type="entry name" value="Pancreatic trypsin inhibitor Kunitz domain"/>
    <property type="match status" value="2"/>
</dbReference>
<protein>
    <recommendedName>
        <fullName evidence="5">BPTI/Kunitz inhibitor domain-containing protein</fullName>
    </recommendedName>
</protein>
<dbReference type="SUPFAM" id="SSF57362">
    <property type="entry name" value="BPTI-like"/>
    <property type="match status" value="2"/>
</dbReference>
<dbReference type="Pfam" id="PF00014">
    <property type="entry name" value="Kunitz_BPTI"/>
    <property type="match status" value="2"/>
</dbReference>
<dbReference type="Ensembl" id="ENSNBRT00000010081.1">
    <property type="protein sequence ID" value="ENSNBRP00000009810.1"/>
    <property type="gene ID" value="ENSNBRG00000007520.1"/>
</dbReference>
<dbReference type="GO" id="GO:0005615">
    <property type="term" value="C:extracellular space"/>
    <property type="evidence" value="ECO:0007669"/>
    <property type="project" value="TreeGrafter"/>
</dbReference>
<evidence type="ECO:0000256" key="4">
    <source>
        <dbReference type="SAM" id="MobiDB-lite"/>
    </source>
</evidence>
<evidence type="ECO:0000256" key="3">
    <source>
        <dbReference type="ARBA" id="ARBA00023157"/>
    </source>
</evidence>